<dbReference type="RefSeq" id="WP_075629468.1">
    <property type="nucleotide sequence ID" value="NZ_FOAM01000008.1"/>
</dbReference>
<dbReference type="AlphaFoldDB" id="A0A1Q9AS40"/>
<gene>
    <name evidence="7" type="ORF">BJF93_06505</name>
</gene>
<evidence type="ECO:0000256" key="1">
    <source>
        <dbReference type="ARBA" id="ARBA00004922"/>
    </source>
</evidence>
<dbReference type="PANTHER" id="PTHR44835">
    <property type="entry name" value="UDP-N-ACETYLGLUCOSAMINE--PEPTIDE N-ACETYLGLUCOSAMINYLTRANSFERASE SPINDLY-RELATED"/>
    <property type="match status" value="1"/>
</dbReference>
<dbReference type="Proteomes" id="UP000186364">
    <property type="component" value="Unassembled WGS sequence"/>
</dbReference>
<dbReference type="GO" id="GO:0016757">
    <property type="term" value="F:glycosyltransferase activity"/>
    <property type="evidence" value="ECO:0007669"/>
    <property type="project" value="UniProtKB-KW"/>
</dbReference>
<evidence type="ECO:0000256" key="3">
    <source>
        <dbReference type="ARBA" id="ARBA00022679"/>
    </source>
</evidence>
<proteinExistence type="predicted"/>
<name>A0A1Q9AS40_9HYPH</name>
<evidence type="ECO:0000313" key="8">
    <source>
        <dbReference type="Proteomes" id="UP000186364"/>
    </source>
</evidence>
<evidence type="ECO:0000256" key="4">
    <source>
        <dbReference type="ARBA" id="ARBA00022737"/>
    </source>
</evidence>
<organism evidence="7 8">
    <name type="scientific">Xaviernesmea oryzae</name>
    <dbReference type="NCBI Taxonomy" id="464029"/>
    <lineage>
        <taxon>Bacteria</taxon>
        <taxon>Pseudomonadati</taxon>
        <taxon>Pseudomonadota</taxon>
        <taxon>Alphaproteobacteria</taxon>
        <taxon>Hyphomicrobiales</taxon>
        <taxon>Rhizobiaceae</taxon>
        <taxon>Rhizobium/Agrobacterium group</taxon>
        <taxon>Xaviernesmea</taxon>
    </lineage>
</organism>
<keyword evidence="4" id="KW-0677">Repeat</keyword>
<evidence type="ECO:0000256" key="5">
    <source>
        <dbReference type="ARBA" id="ARBA00022803"/>
    </source>
</evidence>
<accession>A0A1Q9AS40</accession>
<feature type="domain" description="O-GlcNAc transferase C-terminal" evidence="6">
    <location>
        <begin position="189"/>
        <end position="343"/>
    </location>
</feature>
<sequence>MSPALQKAFEQYRQDRPAQALVTLQPLLVPTAQVDLQVLLLAGQCSMKTGEDLRAANYFLRAAAFSGTSEETLRTLAKSLARNAKEGGALVAQTRKAARAGAFDPEAEAAYRASLRHVALVEEMLVENQRLRDQMAHRGNAAAFAVDHPRDHLLWSRDEDLNARQMRIDTEIAMTPQARAARHALRRGAEGPVRLGYLLAALDHAPDMPRLLLPILAAHDKASFHLVLICQNRADAAQLKKQSKALSGVDTVPLDGLDDDAAAKHLRALDLDVLIDLSGHGQGGRPGILNSGVAPVQAIWCGAPCPSIGIDCDYVIADAVALPPGSEADYREQFCLLPETFIAAEPTSASRQSASRPLLPDGAVLFGAFGPAERFTPQTLTLWRSLLQRLENGFLWLDPQHPFAEFNLFDFMEAGGVGRRIIFAQDASTSARRARCAAADIGLDSTPCGGFAETLDMLCAGVPVVTLVGSTFASRRGASLLCAAGQTNGLARDEDDYLTRALDLAEGIMERRGAQISAPTAASAPLFDPARFVVHLQKAIHSMAERARSGVEPQHLRIDVL</sequence>
<dbReference type="Gene3D" id="3.40.50.11380">
    <property type="match status" value="1"/>
</dbReference>
<dbReference type="InterPro" id="IPR029489">
    <property type="entry name" value="OGT/SEC/SPY_C"/>
</dbReference>
<dbReference type="Gene3D" id="3.40.50.2000">
    <property type="entry name" value="Glycogen Phosphorylase B"/>
    <property type="match status" value="1"/>
</dbReference>
<keyword evidence="3" id="KW-0808">Transferase</keyword>
<feature type="domain" description="O-GlcNAc transferase C-terminal" evidence="6">
    <location>
        <begin position="357"/>
        <end position="511"/>
    </location>
</feature>
<keyword evidence="5" id="KW-0802">TPR repeat</keyword>
<keyword evidence="2" id="KW-0328">Glycosyltransferase</keyword>
<evidence type="ECO:0000256" key="2">
    <source>
        <dbReference type="ARBA" id="ARBA00022676"/>
    </source>
</evidence>
<dbReference type="Pfam" id="PF13844">
    <property type="entry name" value="Glyco_transf_41"/>
    <property type="match status" value="2"/>
</dbReference>
<dbReference type="PANTHER" id="PTHR44835:SF1">
    <property type="entry name" value="PROTEIN O-GLCNAC TRANSFERASE"/>
    <property type="match status" value="1"/>
</dbReference>
<dbReference type="EMBL" id="MKIP01000058">
    <property type="protein sequence ID" value="OLP58263.1"/>
    <property type="molecule type" value="Genomic_DNA"/>
</dbReference>
<dbReference type="InterPro" id="IPR051939">
    <property type="entry name" value="Glycosyltr_41/O-GlcNAc_trsf"/>
</dbReference>
<reference evidence="7 8" key="1">
    <citation type="submission" date="2016-09" db="EMBL/GenBank/DDBJ databases">
        <title>Rhizobium sp. nov., a novel species isolated from the rice rhizosphere.</title>
        <authorList>
            <person name="Zhao J."/>
            <person name="Zhang X."/>
        </authorList>
    </citation>
    <scope>NUCLEOTIDE SEQUENCE [LARGE SCALE GENOMIC DNA]</scope>
    <source>
        <strain evidence="7 8">1.7048</strain>
    </source>
</reference>
<comment type="caution">
    <text evidence="7">The sequence shown here is derived from an EMBL/GenBank/DDBJ whole genome shotgun (WGS) entry which is preliminary data.</text>
</comment>
<evidence type="ECO:0000313" key="7">
    <source>
        <dbReference type="EMBL" id="OLP58263.1"/>
    </source>
</evidence>
<protein>
    <recommendedName>
        <fullName evidence="6">O-GlcNAc transferase C-terminal domain-containing protein</fullName>
    </recommendedName>
</protein>
<comment type="pathway">
    <text evidence="1">Protein modification; protein glycosylation.</text>
</comment>
<keyword evidence="8" id="KW-1185">Reference proteome</keyword>
<evidence type="ECO:0000259" key="6">
    <source>
        <dbReference type="Pfam" id="PF13844"/>
    </source>
</evidence>